<dbReference type="InterPro" id="IPR001227">
    <property type="entry name" value="Ac_transferase_dom_sf"/>
</dbReference>
<dbReference type="InterPro" id="IPR016039">
    <property type="entry name" value="Thiolase-like"/>
</dbReference>
<comment type="similarity">
    <text evidence="7">In the C-terminal section; belongs to the NRP synthetase family.</text>
</comment>
<comment type="caution">
    <text evidence="10">The sequence shown here is derived from an EMBL/GenBank/DDBJ whole genome shotgun (WGS) entry which is preliminary data.</text>
</comment>
<dbReference type="InterPro" id="IPR006162">
    <property type="entry name" value="Ppantetheine_attach_site"/>
</dbReference>
<dbReference type="InterPro" id="IPR045851">
    <property type="entry name" value="AMP-bd_C_sf"/>
</dbReference>
<keyword evidence="3" id="KW-0596">Phosphopantetheine</keyword>
<feature type="domain" description="Ketosynthase family 3 (KS3)" evidence="9">
    <location>
        <begin position="738"/>
        <end position="1152"/>
    </location>
</feature>
<dbReference type="PROSITE" id="PS00455">
    <property type="entry name" value="AMP_BINDING"/>
    <property type="match status" value="2"/>
</dbReference>
<evidence type="ECO:0000256" key="6">
    <source>
        <dbReference type="ARBA" id="ARBA00022898"/>
    </source>
</evidence>
<keyword evidence="6" id="KW-0663">Pyridoxal phosphate</keyword>
<dbReference type="Pfam" id="PF00550">
    <property type="entry name" value="PP-binding"/>
    <property type="match status" value="3"/>
</dbReference>
<dbReference type="InterPro" id="IPR020806">
    <property type="entry name" value="PKS_PP-bd"/>
</dbReference>
<evidence type="ECO:0000256" key="7">
    <source>
        <dbReference type="ARBA" id="ARBA00029443"/>
    </source>
</evidence>
<dbReference type="InterPro" id="IPR014030">
    <property type="entry name" value="Ketoacyl_synth_N"/>
</dbReference>
<dbReference type="SUPFAM" id="SSF47336">
    <property type="entry name" value="ACP-like"/>
    <property type="match status" value="3"/>
</dbReference>
<dbReference type="CDD" id="cd00833">
    <property type="entry name" value="PKS"/>
    <property type="match status" value="1"/>
</dbReference>
<evidence type="ECO:0000259" key="9">
    <source>
        <dbReference type="PROSITE" id="PS52004"/>
    </source>
</evidence>
<feature type="domain" description="Carrier" evidence="8">
    <location>
        <begin position="618"/>
        <end position="696"/>
    </location>
</feature>
<dbReference type="SMART" id="SM01294">
    <property type="entry name" value="PKS_PP_betabranch"/>
    <property type="match status" value="2"/>
</dbReference>
<dbReference type="CDD" id="cd05931">
    <property type="entry name" value="FAAL"/>
    <property type="match status" value="1"/>
</dbReference>
<dbReference type="InterPro" id="IPR015424">
    <property type="entry name" value="PyrdxlP-dep_Trfase"/>
</dbReference>
<reference evidence="10 11" key="1">
    <citation type="submission" date="2015-03" db="EMBL/GenBank/DDBJ databases">
        <title>Genome sequence of Pseudoalteromonas aurantia.</title>
        <authorList>
            <person name="Xie B.-B."/>
            <person name="Rong J.-C."/>
            <person name="Qin Q.-L."/>
            <person name="Zhang Y.-Z."/>
        </authorList>
    </citation>
    <scope>NUCLEOTIDE SEQUENCE [LARGE SCALE GENOMIC DNA]</scope>
    <source>
        <strain evidence="10 11">208</strain>
    </source>
</reference>
<dbReference type="InterPro" id="IPR005814">
    <property type="entry name" value="Aminotrans_3"/>
</dbReference>
<dbReference type="CDD" id="cd00610">
    <property type="entry name" value="OAT_like"/>
    <property type="match status" value="1"/>
</dbReference>
<dbReference type="InterPro" id="IPR015422">
    <property type="entry name" value="PyrdxlP-dep_Trfase_small"/>
</dbReference>
<dbReference type="PANTHER" id="PTHR43775:SF37">
    <property type="entry name" value="SI:DKEY-61P9.11"/>
    <property type="match status" value="1"/>
</dbReference>
<evidence type="ECO:0000313" key="11">
    <source>
        <dbReference type="Proteomes" id="UP000615755"/>
    </source>
</evidence>
<dbReference type="SMART" id="SM00825">
    <property type="entry name" value="PKS_KS"/>
    <property type="match status" value="1"/>
</dbReference>
<keyword evidence="11" id="KW-1185">Reference proteome</keyword>
<dbReference type="PROSITE" id="PS00606">
    <property type="entry name" value="KS3_1"/>
    <property type="match status" value="1"/>
</dbReference>
<dbReference type="Gene3D" id="3.90.1150.10">
    <property type="entry name" value="Aspartate Aminotransferase, domain 1"/>
    <property type="match status" value="1"/>
</dbReference>
<dbReference type="InterPro" id="IPR042099">
    <property type="entry name" value="ANL_N_sf"/>
</dbReference>
<dbReference type="Gene3D" id="3.30.559.30">
    <property type="entry name" value="Nonribosomal peptide synthetase, condensation domain"/>
    <property type="match status" value="1"/>
</dbReference>
<dbReference type="PROSITE" id="PS52004">
    <property type="entry name" value="KS3_2"/>
    <property type="match status" value="1"/>
</dbReference>
<dbReference type="Pfam" id="PF00698">
    <property type="entry name" value="Acyl_transf_1"/>
    <property type="match status" value="1"/>
</dbReference>
<dbReference type="InterPro" id="IPR015421">
    <property type="entry name" value="PyrdxlP-dep_Trfase_major"/>
</dbReference>
<dbReference type="SUPFAM" id="SSF52777">
    <property type="entry name" value="CoA-dependent acyltransferases"/>
    <property type="match status" value="2"/>
</dbReference>
<dbReference type="InterPro" id="IPR036736">
    <property type="entry name" value="ACP-like_sf"/>
</dbReference>
<dbReference type="SUPFAM" id="SSF52151">
    <property type="entry name" value="FabD/lysophospholipase-like"/>
    <property type="match status" value="1"/>
</dbReference>
<dbReference type="Pfam" id="PF00202">
    <property type="entry name" value="Aminotran_3"/>
    <property type="match status" value="1"/>
</dbReference>
<dbReference type="Proteomes" id="UP000615755">
    <property type="component" value="Unassembled WGS sequence"/>
</dbReference>
<evidence type="ECO:0008006" key="12">
    <source>
        <dbReference type="Google" id="ProtNLM"/>
    </source>
</evidence>
<dbReference type="InterPro" id="IPR009081">
    <property type="entry name" value="PP-bd_ACP"/>
</dbReference>
<dbReference type="Gene3D" id="3.30.70.3290">
    <property type="match status" value="1"/>
</dbReference>
<dbReference type="PROSITE" id="PS00012">
    <property type="entry name" value="PHOSPHOPANTETHEINE"/>
    <property type="match status" value="2"/>
</dbReference>
<dbReference type="Gene3D" id="3.30.559.10">
    <property type="entry name" value="Chloramphenicol acetyltransferase-like domain"/>
    <property type="match status" value="1"/>
</dbReference>
<dbReference type="Pfam" id="PF02801">
    <property type="entry name" value="Ketoacyl-synt_C"/>
    <property type="match status" value="1"/>
</dbReference>
<dbReference type="Gene3D" id="1.10.1200.10">
    <property type="entry name" value="ACP-like"/>
    <property type="match status" value="3"/>
</dbReference>
<organism evidence="10 11">
    <name type="scientific">Pseudoalteromonas aurantia 208</name>
    <dbReference type="NCBI Taxonomy" id="1314867"/>
    <lineage>
        <taxon>Bacteria</taxon>
        <taxon>Pseudomonadati</taxon>
        <taxon>Pseudomonadota</taxon>
        <taxon>Gammaproteobacteria</taxon>
        <taxon>Alteromonadales</taxon>
        <taxon>Pseudoalteromonadaceae</taxon>
        <taxon>Pseudoalteromonas</taxon>
    </lineage>
</organism>
<keyword evidence="4" id="KW-0597">Phosphoprotein</keyword>
<dbReference type="RefSeq" id="WP_192507123.1">
    <property type="nucleotide sequence ID" value="NZ_AQGV01000012.1"/>
</dbReference>
<feature type="domain" description="Carrier" evidence="8">
    <location>
        <begin position="1645"/>
        <end position="1720"/>
    </location>
</feature>
<dbReference type="InterPro" id="IPR014031">
    <property type="entry name" value="Ketoacyl_synth_C"/>
</dbReference>
<dbReference type="InterPro" id="IPR040097">
    <property type="entry name" value="FAAL/FAAC"/>
</dbReference>
<dbReference type="Gene3D" id="3.40.47.10">
    <property type="match status" value="1"/>
</dbReference>
<dbReference type="SUPFAM" id="SSF56801">
    <property type="entry name" value="Acetyl-CoA synthetase-like"/>
    <property type="match status" value="2"/>
</dbReference>
<dbReference type="Pfam" id="PF16197">
    <property type="entry name" value="KAsynt_C_assoc"/>
    <property type="match status" value="1"/>
</dbReference>
<dbReference type="PROSITE" id="PS50075">
    <property type="entry name" value="CARRIER"/>
    <property type="match status" value="3"/>
</dbReference>
<evidence type="ECO:0000256" key="1">
    <source>
        <dbReference type="ARBA" id="ARBA00001957"/>
    </source>
</evidence>
<dbReference type="SMART" id="SM00827">
    <property type="entry name" value="PKS_AT"/>
    <property type="match status" value="1"/>
</dbReference>
<evidence type="ECO:0000256" key="5">
    <source>
        <dbReference type="ARBA" id="ARBA00022679"/>
    </source>
</evidence>
<proteinExistence type="inferred from homology"/>
<dbReference type="InterPro" id="IPR020845">
    <property type="entry name" value="AMP-binding_CS"/>
</dbReference>
<dbReference type="EMBL" id="AQGV01000012">
    <property type="protein sequence ID" value="MBE0367739.1"/>
    <property type="molecule type" value="Genomic_DNA"/>
</dbReference>
<evidence type="ECO:0000313" key="10">
    <source>
        <dbReference type="EMBL" id="MBE0367739.1"/>
    </source>
</evidence>
<sequence length="3423" mass="377103">MNTDLVTRLVALANTRGSDIAYQYFYEDGKPCRVMSYSELDERAKQVAIHLQQHFSKGDRALLLFNSGFEFVEAFFACLYAGIIAVPVYPPKKNQNVDRLRSIVTDAGAKGALTSEKIYEIARPLFDSEAQLAKLAVFTTDSESTTKVQTQQWCFSDILLDDLAFLQYTSGSTGNPKGVMVSHGNIIDNQEMMKIAFGHDNSTPIVSWLPHFHDMGLIFGILHPIYIGAPASLMNPTYFLQKPYRWLKLLSDTKAVTSSAPNFAYDLCVDTVKDADLKSLDLSHWRSALNGAEPVRASTLERFAQKFAECGLHRDSIAPCYGMAETTLFATGGKLSVAPTVLRLASQALKDGQARLLSTQESMPSQSGIFFDFDSTSQEQPYYAVSCGIAWHNHTVAIVNPESKERCDDGDTGEIWVKGASVAQGYWGKEALTKEIFQAHIADDNDGPYLRTGDLGFIFQDELFVTGRSKDVLIFRGKNYYPQDIELTVSNAHEALDANGGAAFSIVSSPDQQANQSATQERLIIVQQVKRTAVRKLNPESVTADIMAAVTQHHGVTPYEVVLIKPGRILKTSSGKIQRQENKRHYVEALFSPLYRTLHGNELAETHAPLTAGSSQNASGKLLIEKLLQQVVGQELESNVPVLDVNAPFHSLGVDSMRAVRISGELMEMHGIELEATVLYEYPTIAQLSDYLWQFEQVQSVVLQNQGIENVINQSDMDDTVKNINTPIGKSTEQALDKRDVAVIGMACRYPQANNIEEFWQLICDKRDAISLPSEKRQQLCPNLEAGRFGGYLEDIAQFDAALFGISPTEAKYIDPQHRLLLQVSYHAIQAGGYSPSALSGSNTGVYVGISQNDYFAMSQQFDKQNAYLGTGTALSIAANRLSYFYNFTGPSISIDTACSSSLVALHQAIQSIKRGEISQAIVCGVNLILSDEVTKACEAAQMLADDGRCKTFSDAADGYVRSEGVGCLFLKPLEGAYRAQDPIQGILKGSAVNQDGRSNGITAPNGLSQQTVIKAALHNAAVCAEDVQYVEAHGTGTKLGDPIELSALSKVYRPQGQMASPITVGAVKANIGHLESGAGIAGVIKTLLCMQHGKIPAQPHINTLNTHVPWAKMPLVANTSDTHWPKEDLAHYAGVSSFGFGGTNAHVICEAAPKQNLLDVNLLAQTGFYLLAVSAKTPLALNQSLNRYYEVLAKLDANEFDALVYNNARQPHMREYKRVVHGLSRTQLLENLNMANKTYSAHHDGGSHNISELALLFTGQGAQYANMAKSLYSTQAVFKAAIDECNDLLENQRAESLLDVLYGNPQAELFNEAQWTQICLFAVEYAFSKLLLSLGITPKYLVSHSVGEYAAACIAEVFSIEDAVKLIAARASLMAELPNEGRMISIRCTDIVAQEIVAKCHADCSTQVCICAFHAESGVVLSGQNTAIDFVCRQLEQKKIKYREVNTARAFHSPLMAPILSEFAKVANSITFSLPKYPYLSSVTGEFETDALTTPDYWVQQIIKPVRFDLCLHQLNKVAPLCTLEVGPKPVLSALVQENLKDHHCECLHVLHNIGEDVSRFPASIGRLFELGLELDWSCVYPQKSVPRQSLPAYPFDEHAHWIVPLSTQESKNKASNGHRHADEVNAYVKGAIVQGKHSEDRQVIIREFVLSTLANLLSMPAEAIQTDLPLLEMGVDSLMIMQAVRLYEREFGLEFSVRQFYEELSTVDSLLAYIVQHSDYRTQPIAANVEEHATDQLVSAGDITHGNNKIASCAVGHINGELVKEICQAQLHAATQVNNEHSRDSLKAITAQQLQLLTTTTERSHSLPLGQGDSEDASAGVNAGYKYSVEEGNVTHSVPQPQAHKYQSSVNSVLPSFQKKQLTSQLKSERMQQHFAVLSEEYCKKTAKSKALISENRPYLADSRASAGFRLSSKELLYPIFSQRCEKSRIWDIDGNEYIDIAMDFGVNLFGHKPDFVTQALLQQVEAGLQLGLASPLACEVASLINDLTGLERVTFCNSGTEAVMTAVRLARNTTKREKVVQFSGAYHGHYDGTLAHALSESDVEPMCSGVRHGSISDNLVLEYADPKALETIRKHASSIAAVLVEPVQSRHPELQPWAFLKELRELTKELGIALIFDEMITGFRAHPGGVQGLLDIQADMATYGKIVGGGLPIGVVAGSHAYLDGIDGGVWQYGDTSYPQADTTFFAGTFCKHPLAMASAKAVLSEIKRQGPALFDAVNEKTTYLKETLNRFFTAEQIPISLEAFTSLFRFKFTQNLDVFFYEMLNRGVFIWEGRNCFLSAAHTDADVEAIIQVVQDSALSIKKAGYFGDSLALESQISGASENDAVPLSDAQQQLLALALRSEQGAKAYQLQATVKLTGAVNKRRLERSIREVIKQYPMLSYGVDSDTLCHRKGAFNQILMPVVTIDTDAQLTANLSALRYAPFDLDNDVLCRFNLVEDQRGCSYFSLVAHHILYDGVSLQITLKAIAAYYNQEVIEPANSKLDFFAYIQALKQYQQTIKFEEDRTFWLTHLATSCELALPTKFALAENIDAKEEMHFEVETRSIHLTEEAMLNVSQLAKRNGCGQFATLLSMYLLWLSKLTQQSIVTAGIPCSDRQLLSRRDIVGSSEDIFEPDILDSQLVGYCTNILPINIDVMACSHLGELTKHVQSVLLTAFEHQHYPYSALTKEDIHLPSTLFNMDKVPSLPAFAELSIDTGPSVTTYSQFELNCNVTQVGESWSLDIEFNKHKFDTQLFDGFIQSFVAFIEKGNSQDTLHSPACSFVTESAQKTLLEEQFNKAQQLRVDSNSSQPALTNYIEQFEQIVAQYPTHPALSCEEQTLTYEQLNRRVNVLAHHLRALDIGVGSLVAIALPRRVELVVSILAVLKTGAAYLPLDLAFPQARINYILNDAQACILLCDSLCDDSVLNSRHSMTVLDIDSLSSTLNPSEAPNLNIELLPTQPAYVIYTSGSTGQPKGVEINHLALINFLSAMVQAPGISRSDTLLSVTTIAFDIAMLELFTPMLVGAHVLLASEQTCSDPAAIVELLNINPVSIMQATPTLWQLLLDHQPHCVKGLKVLCGGEPLSKSLAKAFLKNDVELWNMYGPTETTIWSSLSHITDAEHISIGHGITNTSLYIMSDNVQGALLPLPTGVWGELCIGGVGLANGYFKQPQLTAQRFIEHRFNDQFIQRLYRTGDRARRLPNGEIELQGRLDQQVKLHGHRIELGDIEHHLRQVLEIKNVRVFIKQNAKQQASLCAYCIDDGILQTRWAYSEIRQALTLRLPSYMVPESVCWLLAWPLTPNGKLDSNALPIPESIKQRNIIPVEPNTATEEALHSCFLTLLNTSTLGTQESFFECGGNSVLAMQLVSKINAQFGIRITVGDVFDHSSIALLAVRIDDLMNAMATCSDSSPDIKMVSDIVSGRDISAALDDESMTEMDL</sequence>
<dbReference type="InterPro" id="IPR018201">
    <property type="entry name" value="Ketoacyl_synth_AS"/>
</dbReference>
<dbReference type="SMART" id="SM00823">
    <property type="entry name" value="PKS_PP"/>
    <property type="match status" value="3"/>
</dbReference>
<dbReference type="Gene3D" id="3.30.300.30">
    <property type="match status" value="2"/>
</dbReference>
<dbReference type="Pfam" id="PF00109">
    <property type="entry name" value="ketoacyl-synt"/>
    <property type="match status" value="1"/>
</dbReference>
<dbReference type="InterPro" id="IPR016035">
    <property type="entry name" value="Acyl_Trfase/lysoPLipase"/>
</dbReference>
<comment type="pathway">
    <text evidence="2">Lipid metabolism; fatty acid biosynthesis.</text>
</comment>
<dbReference type="InterPro" id="IPR010071">
    <property type="entry name" value="AA_adenyl_dom"/>
</dbReference>
<dbReference type="InterPro" id="IPR000873">
    <property type="entry name" value="AMP-dep_synth/lig_dom"/>
</dbReference>
<dbReference type="InterPro" id="IPR023213">
    <property type="entry name" value="CAT-like_dom_sf"/>
</dbReference>
<protein>
    <recommendedName>
        <fullName evidence="12">Non-ribosomal peptide synthetase</fullName>
    </recommendedName>
</protein>
<dbReference type="Gene3D" id="3.40.50.12780">
    <property type="entry name" value="N-terminal domain of ligase-like"/>
    <property type="match status" value="1"/>
</dbReference>
<dbReference type="Gene3D" id="2.30.38.10">
    <property type="entry name" value="Luciferase, Domain 3"/>
    <property type="match status" value="1"/>
</dbReference>
<dbReference type="InterPro" id="IPR050091">
    <property type="entry name" value="PKS_NRPS_Biosynth_Enz"/>
</dbReference>
<dbReference type="Pfam" id="PF00668">
    <property type="entry name" value="Condensation"/>
    <property type="match status" value="1"/>
</dbReference>
<feature type="domain" description="Carrier" evidence="8">
    <location>
        <begin position="3309"/>
        <end position="3384"/>
    </location>
</feature>
<dbReference type="Pfam" id="PF00501">
    <property type="entry name" value="AMP-binding"/>
    <property type="match status" value="2"/>
</dbReference>
<evidence type="ECO:0000256" key="4">
    <source>
        <dbReference type="ARBA" id="ARBA00022553"/>
    </source>
</evidence>
<dbReference type="Gene3D" id="3.40.366.10">
    <property type="entry name" value="Malonyl-Coenzyme A Acyl Carrier Protein, domain 2"/>
    <property type="match status" value="1"/>
</dbReference>
<dbReference type="PANTHER" id="PTHR43775">
    <property type="entry name" value="FATTY ACID SYNTHASE"/>
    <property type="match status" value="1"/>
</dbReference>
<dbReference type="NCBIfam" id="TIGR01733">
    <property type="entry name" value="AA-adenyl-dom"/>
    <property type="match status" value="1"/>
</dbReference>
<keyword evidence="5" id="KW-0808">Transferase</keyword>
<dbReference type="InterPro" id="IPR020841">
    <property type="entry name" value="PKS_Beta-ketoAc_synthase_dom"/>
</dbReference>
<dbReference type="SUPFAM" id="SSF53383">
    <property type="entry name" value="PLP-dependent transferases"/>
    <property type="match status" value="1"/>
</dbReference>
<dbReference type="SUPFAM" id="SSF53901">
    <property type="entry name" value="Thiolase-like"/>
    <property type="match status" value="1"/>
</dbReference>
<accession>A0ABR9E9S3</accession>
<evidence type="ECO:0000259" key="8">
    <source>
        <dbReference type="PROSITE" id="PS50075"/>
    </source>
</evidence>
<dbReference type="InterPro" id="IPR014043">
    <property type="entry name" value="Acyl_transferase_dom"/>
</dbReference>
<dbReference type="InterPro" id="IPR001242">
    <property type="entry name" value="Condensation_dom"/>
</dbReference>
<dbReference type="Gene3D" id="3.40.50.980">
    <property type="match status" value="2"/>
</dbReference>
<evidence type="ECO:0000256" key="3">
    <source>
        <dbReference type="ARBA" id="ARBA00022450"/>
    </source>
</evidence>
<gene>
    <name evidence="10" type="ORF">PAUR_a1164</name>
</gene>
<name>A0ABR9E9S3_9GAMM</name>
<dbReference type="InterPro" id="IPR032821">
    <property type="entry name" value="PKS_assoc"/>
</dbReference>
<evidence type="ECO:0000256" key="2">
    <source>
        <dbReference type="ARBA" id="ARBA00005194"/>
    </source>
</evidence>
<dbReference type="Gene3D" id="3.40.640.10">
    <property type="entry name" value="Type I PLP-dependent aspartate aminotransferase-like (Major domain)"/>
    <property type="match status" value="1"/>
</dbReference>
<comment type="cofactor">
    <cofactor evidence="1">
        <name>pantetheine 4'-phosphate</name>
        <dbReference type="ChEBI" id="CHEBI:47942"/>
    </cofactor>
</comment>